<feature type="region of interest" description="Disordered" evidence="1">
    <location>
        <begin position="432"/>
        <end position="512"/>
    </location>
</feature>
<dbReference type="Proteomes" id="UP000008837">
    <property type="component" value="Unassembled WGS sequence"/>
</dbReference>
<feature type="compositionally biased region" description="Basic and acidic residues" evidence="1">
    <location>
        <begin position="496"/>
        <end position="508"/>
    </location>
</feature>
<gene>
    <name evidence="2" type="ORF">MGL_3725</name>
</gene>
<feature type="region of interest" description="Disordered" evidence="1">
    <location>
        <begin position="1"/>
        <end position="298"/>
    </location>
</feature>
<feature type="compositionally biased region" description="Low complexity" evidence="1">
    <location>
        <begin position="96"/>
        <end position="113"/>
    </location>
</feature>
<feature type="compositionally biased region" description="Polar residues" evidence="1">
    <location>
        <begin position="229"/>
        <end position="244"/>
    </location>
</feature>
<evidence type="ECO:0000313" key="3">
    <source>
        <dbReference type="Proteomes" id="UP000008837"/>
    </source>
</evidence>
<protein>
    <submittedName>
        <fullName evidence="2">Uncharacterized protein</fullName>
    </submittedName>
</protein>
<feature type="compositionally biased region" description="Pro residues" evidence="1">
    <location>
        <begin position="750"/>
        <end position="759"/>
    </location>
</feature>
<feature type="region of interest" description="Disordered" evidence="1">
    <location>
        <begin position="333"/>
        <end position="384"/>
    </location>
</feature>
<comment type="caution">
    <text evidence="2">The sequence shown here is derived from an EMBL/GenBank/DDBJ whole genome shotgun (WGS) entry which is preliminary data.</text>
</comment>
<feature type="compositionally biased region" description="Low complexity" evidence="1">
    <location>
        <begin position="39"/>
        <end position="77"/>
    </location>
</feature>
<feature type="compositionally biased region" description="Low complexity" evidence="1">
    <location>
        <begin position="461"/>
        <end position="478"/>
    </location>
</feature>
<reference evidence="2 3" key="1">
    <citation type="journal article" date="2007" name="Proc. Natl. Acad. Sci. U.S.A.">
        <title>Dandruff-associated Malassezia genomes reveal convergent and divergent virulence traits shared with plant and human fungal pathogens.</title>
        <authorList>
            <person name="Xu J."/>
            <person name="Saunders C.W."/>
            <person name="Hu P."/>
            <person name="Grant R.A."/>
            <person name="Boekhout T."/>
            <person name="Kuramae E.E."/>
            <person name="Kronstad J.W."/>
            <person name="Deangelis Y.M."/>
            <person name="Reeder N.L."/>
            <person name="Johnstone K.R."/>
            <person name="Leland M."/>
            <person name="Fieno A.M."/>
            <person name="Begley W.M."/>
            <person name="Sun Y."/>
            <person name="Lacey M.P."/>
            <person name="Chaudhary T."/>
            <person name="Keough T."/>
            <person name="Chu L."/>
            <person name="Sears R."/>
            <person name="Yuan B."/>
            <person name="Dawson T.L.Jr."/>
        </authorList>
    </citation>
    <scope>NUCLEOTIDE SEQUENCE [LARGE SCALE GENOMIC DNA]</scope>
    <source>
        <strain evidence="3">ATCC MYA-4612 / CBS 7966</strain>
    </source>
</reference>
<dbReference type="KEGG" id="mgl:MGL_3725"/>
<feature type="compositionally biased region" description="Low complexity" evidence="1">
    <location>
        <begin position="283"/>
        <end position="294"/>
    </location>
</feature>
<feature type="compositionally biased region" description="Polar residues" evidence="1">
    <location>
        <begin position="445"/>
        <end position="456"/>
    </location>
</feature>
<feature type="compositionally biased region" description="Low complexity" evidence="1">
    <location>
        <begin position="333"/>
        <end position="350"/>
    </location>
</feature>
<dbReference type="VEuPathDB" id="FungiDB:MGL_3725"/>
<dbReference type="InParanoid" id="A8QAG6"/>
<proteinExistence type="predicted"/>
<organism evidence="2 3">
    <name type="scientific">Malassezia globosa (strain ATCC MYA-4612 / CBS 7966)</name>
    <name type="common">Dandruff-associated fungus</name>
    <dbReference type="NCBI Taxonomy" id="425265"/>
    <lineage>
        <taxon>Eukaryota</taxon>
        <taxon>Fungi</taxon>
        <taxon>Dikarya</taxon>
        <taxon>Basidiomycota</taxon>
        <taxon>Ustilaginomycotina</taxon>
        <taxon>Malasseziomycetes</taxon>
        <taxon>Malasseziales</taxon>
        <taxon>Malasseziaceae</taxon>
        <taxon>Malassezia</taxon>
    </lineage>
</organism>
<feature type="compositionally biased region" description="Polar residues" evidence="1">
    <location>
        <begin position="118"/>
        <end position="172"/>
    </location>
</feature>
<feature type="region of interest" description="Disordered" evidence="1">
    <location>
        <begin position="737"/>
        <end position="825"/>
    </location>
</feature>
<name>A8QAG6_MALGO</name>
<evidence type="ECO:0000256" key="1">
    <source>
        <dbReference type="SAM" id="MobiDB-lite"/>
    </source>
</evidence>
<evidence type="ECO:0000313" key="2">
    <source>
        <dbReference type="EMBL" id="EDP42044.1"/>
    </source>
</evidence>
<dbReference type="EMBL" id="AAYY01000014">
    <property type="protein sequence ID" value="EDP42044.1"/>
    <property type="molecule type" value="Genomic_DNA"/>
</dbReference>
<dbReference type="AlphaFoldDB" id="A8QAG6"/>
<feature type="region of interest" description="Disordered" evidence="1">
    <location>
        <begin position="539"/>
        <end position="591"/>
    </location>
</feature>
<sequence>MAMYSRQAPAIPPRSQDRARASATLDVSSKNHEGHDIDFIAPGDAIPAAGAGSAPEYAPSAASEGEPEQEPAAAVAAHTGPLPSSMPATVPDTDAPAESAPGVAAAAPSEVAGKPQAIATSRQVDTHNLTTEGGTGSVNSASGLPSAVPTSIPTNDQPSAEESQPLCASNNRDGFVEEHLPPSDARVPSGTDQATEYPAMSQTGMVSQPTMEQDSVNPQAYEQLPGEESSFTSHTPFHTGPQDTQEAEAPRQAPLAASQESAFPTAPYEPLRPRRPSPKSVTRSLRFSPSMPSMRMRESPFVGHTMSSWGTSVPIASALDPVASLDTPQQLFSQAPASQAQVPSSAAVSPGMTQQEHRNPQKLSIRSSRATLTNNGARFVPEDGVPPYAEGVQMRVRNAASTASLSSAVRSGDLAEQRAARVPEGTYTIYAPEPPSLVRKVPRQPRSQMNASSMSLASVEPDAQAPSSIPPSASMPLSLETNSSDGRESVVAAQAHARESVPPHDSDAFHSNTAPYAHQHAAPLNEDLHVTHEPVSMPASVGTASQKMPFDAPSSSDGEQAAKRQVPPPEGGVANDVFSQSAPHSYPAELTSDMGKVQPHVQQGYNEGLGFGTSGNGSGAFYDPNMYQPWAPSGTGTNSQMRGSSSMPLMSTYAQPQLNAAMPMPTSPTWNAPPSTMNYAGAPYGQPMGTMMSPSGMMVSVPPQPPVPQPGAPDAMGMRPPFAGAGYMVPSTSAPSLLDSQSAIMGGGPMRPPMPPPGAPGAMEPRPGTMGPGFKGPVSPPGAPNGPGSSDLRMGQRGSDSLHPPNSAPPGKSASERKTPSRLSF</sequence>
<dbReference type="FunCoup" id="A8QAG6">
    <property type="interactions" value="112"/>
</dbReference>
<feature type="compositionally biased region" description="Polar residues" evidence="1">
    <location>
        <begin position="190"/>
        <end position="220"/>
    </location>
</feature>
<accession>A8QAG6</accession>
<dbReference type="RefSeq" id="XP_001729258.1">
    <property type="nucleotide sequence ID" value="XM_001729206.1"/>
</dbReference>
<feature type="compositionally biased region" description="Basic and acidic residues" evidence="1">
    <location>
        <begin position="29"/>
        <end position="38"/>
    </location>
</feature>
<feature type="compositionally biased region" description="Polar residues" evidence="1">
    <location>
        <begin position="361"/>
        <end position="376"/>
    </location>
</feature>
<dbReference type="GeneID" id="5853564"/>
<keyword evidence="3" id="KW-1185">Reference proteome</keyword>